<dbReference type="OrthoDB" id="5086235at2759"/>
<dbReference type="AlphaFoldDB" id="A0A8H4TA42"/>
<protein>
    <submittedName>
        <fullName evidence="2">Uncharacterized protein</fullName>
    </submittedName>
</protein>
<feature type="region of interest" description="Disordered" evidence="1">
    <location>
        <begin position="115"/>
        <end position="151"/>
    </location>
</feature>
<keyword evidence="3" id="KW-1185">Reference proteome</keyword>
<proteinExistence type="predicted"/>
<organism evidence="2 3">
    <name type="scientific">Fusarium gaditjirri</name>
    <dbReference type="NCBI Taxonomy" id="282569"/>
    <lineage>
        <taxon>Eukaryota</taxon>
        <taxon>Fungi</taxon>
        <taxon>Dikarya</taxon>
        <taxon>Ascomycota</taxon>
        <taxon>Pezizomycotina</taxon>
        <taxon>Sordariomycetes</taxon>
        <taxon>Hypocreomycetidae</taxon>
        <taxon>Hypocreales</taxon>
        <taxon>Nectriaceae</taxon>
        <taxon>Fusarium</taxon>
        <taxon>Fusarium nisikadoi species complex</taxon>
    </lineage>
</organism>
<feature type="compositionally biased region" description="Acidic residues" evidence="1">
    <location>
        <begin position="122"/>
        <end position="139"/>
    </location>
</feature>
<gene>
    <name evidence="2" type="ORF">FGADI_5572</name>
</gene>
<reference evidence="2" key="1">
    <citation type="journal article" date="2020" name="BMC Genomics">
        <title>Correction to: Identification and distribution of gene clusters required for synthesis of sphingolipid metabolism inhibitors in diverse species of the filamentous fungus Fusarium.</title>
        <authorList>
            <person name="Kim H.S."/>
            <person name="Lohmar J.M."/>
            <person name="Busman M."/>
            <person name="Brown D.W."/>
            <person name="Naumann T.A."/>
            <person name="Divon H.H."/>
            <person name="Lysoe E."/>
            <person name="Uhlig S."/>
            <person name="Proctor R.H."/>
        </authorList>
    </citation>
    <scope>NUCLEOTIDE SEQUENCE</scope>
    <source>
        <strain evidence="2">NRRL 45417</strain>
    </source>
</reference>
<evidence type="ECO:0000256" key="1">
    <source>
        <dbReference type="SAM" id="MobiDB-lite"/>
    </source>
</evidence>
<evidence type="ECO:0000313" key="3">
    <source>
        <dbReference type="Proteomes" id="UP000604273"/>
    </source>
</evidence>
<evidence type="ECO:0000313" key="2">
    <source>
        <dbReference type="EMBL" id="KAF4954036.1"/>
    </source>
</evidence>
<dbReference type="EMBL" id="JABFAI010000128">
    <property type="protein sequence ID" value="KAF4954036.1"/>
    <property type="molecule type" value="Genomic_DNA"/>
</dbReference>
<dbReference type="Proteomes" id="UP000604273">
    <property type="component" value="Unassembled WGS sequence"/>
</dbReference>
<reference evidence="2" key="2">
    <citation type="submission" date="2020-05" db="EMBL/GenBank/DDBJ databases">
        <authorList>
            <person name="Kim H.-S."/>
            <person name="Proctor R.H."/>
            <person name="Brown D.W."/>
        </authorList>
    </citation>
    <scope>NUCLEOTIDE SEQUENCE</scope>
    <source>
        <strain evidence="2">NRRL 45417</strain>
    </source>
</reference>
<sequence length="182" mass="19951">MPTEQPQPSFYLLPPERCLPASALSIWLGQIVKSYSEPDANLVLDDPKPLETHEFARSIIANVSLAALPQQNKSFAAKLGATVDASRETSNGGRLSFTSSEVVCGSDFPASQSFARKHCNDSESESEESDLSNDDESDRENEIGSNDKSYDNYETVNNVKVVLDIDKDSVTWADVLDEEEEG</sequence>
<comment type="caution">
    <text evidence="2">The sequence shown here is derived from an EMBL/GenBank/DDBJ whole genome shotgun (WGS) entry which is preliminary data.</text>
</comment>
<accession>A0A8H4TA42</accession>
<name>A0A8H4TA42_9HYPO</name>